<name>A0A067R0R4_ZOONE</name>
<keyword evidence="1 2" id="KW-0728">SH3 domain</keyword>
<dbReference type="STRING" id="136037.A0A067R0R4"/>
<keyword evidence="6" id="KW-1185">Reference proteome</keyword>
<feature type="compositionally biased region" description="Pro residues" evidence="3">
    <location>
        <begin position="321"/>
        <end position="334"/>
    </location>
</feature>
<dbReference type="PRINTS" id="PR00452">
    <property type="entry name" value="SH3DOMAIN"/>
</dbReference>
<dbReference type="OMA" id="EMRIPTR"/>
<dbReference type="Pfam" id="PF14604">
    <property type="entry name" value="SH3_9"/>
    <property type="match status" value="1"/>
</dbReference>
<dbReference type="InParanoid" id="A0A067R0R4"/>
<dbReference type="InterPro" id="IPR001452">
    <property type="entry name" value="SH3_domain"/>
</dbReference>
<dbReference type="PANTHER" id="PTHR14167">
    <property type="entry name" value="SH3 DOMAIN-CONTAINING"/>
    <property type="match status" value="1"/>
</dbReference>
<evidence type="ECO:0000259" key="4">
    <source>
        <dbReference type="PROSITE" id="PS50002"/>
    </source>
</evidence>
<dbReference type="EMBL" id="KK852790">
    <property type="protein sequence ID" value="KDR16495.1"/>
    <property type="molecule type" value="Genomic_DNA"/>
</dbReference>
<dbReference type="eggNOG" id="KOG4225">
    <property type="taxonomic scope" value="Eukaryota"/>
</dbReference>
<feature type="domain" description="SH3" evidence="4">
    <location>
        <begin position="360"/>
        <end position="419"/>
    </location>
</feature>
<evidence type="ECO:0000256" key="2">
    <source>
        <dbReference type="PROSITE-ProRule" id="PRU00192"/>
    </source>
</evidence>
<evidence type="ECO:0000256" key="1">
    <source>
        <dbReference type="ARBA" id="ARBA00022443"/>
    </source>
</evidence>
<dbReference type="InterPro" id="IPR050384">
    <property type="entry name" value="Endophilin_SH3RF"/>
</dbReference>
<accession>A0A067R0R4</accession>
<evidence type="ECO:0000256" key="3">
    <source>
        <dbReference type="SAM" id="MobiDB-lite"/>
    </source>
</evidence>
<feature type="compositionally biased region" description="Polar residues" evidence="3">
    <location>
        <begin position="152"/>
        <end position="170"/>
    </location>
</feature>
<dbReference type="CDD" id="cd00174">
    <property type="entry name" value="SH3"/>
    <property type="match status" value="2"/>
</dbReference>
<evidence type="ECO:0000313" key="5">
    <source>
        <dbReference type="EMBL" id="KDR16495.1"/>
    </source>
</evidence>
<gene>
    <name evidence="5" type="ORF">L798_08583</name>
</gene>
<feature type="region of interest" description="Disordered" evidence="3">
    <location>
        <begin position="318"/>
        <end position="350"/>
    </location>
</feature>
<dbReference type="SMART" id="SM00326">
    <property type="entry name" value="SH3"/>
    <property type="match status" value="2"/>
</dbReference>
<dbReference type="Pfam" id="PF00018">
    <property type="entry name" value="SH3_1"/>
    <property type="match status" value="1"/>
</dbReference>
<dbReference type="Gene3D" id="2.30.30.40">
    <property type="entry name" value="SH3 Domains"/>
    <property type="match status" value="2"/>
</dbReference>
<protein>
    <recommendedName>
        <fullName evidence="4">SH3 domain-containing protein</fullName>
    </recommendedName>
</protein>
<proteinExistence type="predicted"/>
<evidence type="ECO:0000313" key="6">
    <source>
        <dbReference type="Proteomes" id="UP000027135"/>
    </source>
</evidence>
<dbReference type="OrthoDB" id="27823at2759"/>
<feature type="compositionally biased region" description="Low complexity" evidence="3">
    <location>
        <begin position="79"/>
        <end position="88"/>
    </location>
</feature>
<feature type="domain" description="SH3" evidence="4">
    <location>
        <begin position="434"/>
        <end position="493"/>
    </location>
</feature>
<dbReference type="PANTHER" id="PTHR14167:SF116">
    <property type="entry name" value="CAP, ISOFORM AC"/>
    <property type="match status" value="1"/>
</dbReference>
<dbReference type="SUPFAM" id="SSF50044">
    <property type="entry name" value="SH3-domain"/>
    <property type="match status" value="2"/>
</dbReference>
<organism evidence="5 6">
    <name type="scientific">Zootermopsis nevadensis</name>
    <name type="common">Dampwood termite</name>
    <dbReference type="NCBI Taxonomy" id="136037"/>
    <lineage>
        <taxon>Eukaryota</taxon>
        <taxon>Metazoa</taxon>
        <taxon>Ecdysozoa</taxon>
        <taxon>Arthropoda</taxon>
        <taxon>Hexapoda</taxon>
        <taxon>Insecta</taxon>
        <taxon>Pterygota</taxon>
        <taxon>Neoptera</taxon>
        <taxon>Polyneoptera</taxon>
        <taxon>Dictyoptera</taxon>
        <taxon>Blattodea</taxon>
        <taxon>Blattoidea</taxon>
        <taxon>Termitoidae</taxon>
        <taxon>Termopsidae</taxon>
        <taxon>Zootermopsis</taxon>
    </lineage>
</organism>
<feature type="region of interest" description="Disordered" evidence="3">
    <location>
        <begin position="101"/>
        <end position="170"/>
    </location>
</feature>
<feature type="region of interest" description="Disordered" evidence="3">
    <location>
        <begin position="57"/>
        <end position="89"/>
    </location>
</feature>
<dbReference type="PRINTS" id="PR00499">
    <property type="entry name" value="P67PHOX"/>
</dbReference>
<feature type="compositionally biased region" description="Low complexity" evidence="3">
    <location>
        <begin position="103"/>
        <end position="117"/>
    </location>
</feature>
<dbReference type="FunCoup" id="A0A067R0R4">
    <property type="interactions" value="11"/>
</dbReference>
<sequence length="500" mass="54783">MVSYSRADMKIPVRSAPLPPSSNQNMSLHHNTCAFDDWCDCNDPLCKHIFSNGPLSVHVGRPPGEKKKPPPRPPPPKFPQKYQQKQVPTRPRLLSGLFTRNASSHSTHSQHSISAQQKNMKKESQTTVGATPLIDFRSPSCSPTPTTHSSSDGLSVNSFGSDGSVSNNGHTPFGGSSSLFESGFEDDFDFFGGLTRSSSFGTPLDKQKDPWSVSKSEELFLPSKQQNFSVNSASVQKVAGNSTFYKQSSDSSSSAVRHSCISSMPTIIRAKPGRPPALPKLNKASSDQTSDISWFPLETKSQAFPHLVPIRDFDDVGNWSPPMPSIPPPPPPPEALQELESDGPSPQLPPRPVHLQVEDVQNPYGIALYDYPATHPDDLAFQANDTIFLLRQVNTEWLYGQVGLNQGMFPATFIKVIVPLHDTKGSTTQRSQRPAAQIVTALYPFAAETWDDLELREGSSVYVISRINNDWLYGESGGKYGQFPASFASHIPANLPLRTN</sequence>
<reference evidence="5 6" key="1">
    <citation type="journal article" date="2014" name="Nat. Commun.">
        <title>Molecular traces of alternative social organization in a termite genome.</title>
        <authorList>
            <person name="Terrapon N."/>
            <person name="Li C."/>
            <person name="Robertson H.M."/>
            <person name="Ji L."/>
            <person name="Meng X."/>
            <person name="Booth W."/>
            <person name="Chen Z."/>
            <person name="Childers C.P."/>
            <person name="Glastad K.M."/>
            <person name="Gokhale K."/>
            <person name="Gowin J."/>
            <person name="Gronenberg W."/>
            <person name="Hermansen R.A."/>
            <person name="Hu H."/>
            <person name="Hunt B.G."/>
            <person name="Huylmans A.K."/>
            <person name="Khalil S.M."/>
            <person name="Mitchell R.D."/>
            <person name="Munoz-Torres M.C."/>
            <person name="Mustard J.A."/>
            <person name="Pan H."/>
            <person name="Reese J.T."/>
            <person name="Scharf M.E."/>
            <person name="Sun F."/>
            <person name="Vogel H."/>
            <person name="Xiao J."/>
            <person name="Yang W."/>
            <person name="Yang Z."/>
            <person name="Yang Z."/>
            <person name="Zhou J."/>
            <person name="Zhu J."/>
            <person name="Brent C.S."/>
            <person name="Elsik C.G."/>
            <person name="Goodisman M.A."/>
            <person name="Liberles D.A."/>
            <person name="Roe R.M."/>
            <person name="Vargo E.L."/>
            <person name="Vilcinskas A."/>
            <person name="Wang J."/>
            <person name="Bornberg-Bauer E."/>
            <person name="Korb J."/>
            <person name="Zhang G."/>
            <person name="Liebig J."/>
        </authorList>
    </citation>
    <scope>NUCLEOTIDE SEQUENCE [LARGE SCALE GENOMIC DNA]</scope>
    <source>
        <tissue evidence="5">Whole organism</tissue>
    </source>
</reference>
<feature type="compositionally biased region" description="Low complexity" evidence="3">
    <location>
        <begin position="138"/>
        <end position="151"/>
    </location>
</feature>
<dbReference type="Proteomes" id="UP000027135">
    <property type="component" value="Unassembled WGS sequence"/>
</dbReference>
<dbReference type="AlphaFoldDB" id="A0A067R0R4"/>
<dbReference type="PROSITE" id="PS50002">
    <property type="entry name" value="SH3"/>
    <property type="match status" value="2"/>
</dbReference>
<dbReference type="InterPro" id="IPR036028">
    <property type="entry name" value="SH3-like_dom_sf"/>
</dbReference>